<evidence type="ECO:0000313" key="7">
    <source>
        <dbReference type="Proteomes" id="UP000697995"/>
    </source>
</evidence>
<keyword evidence="7" id="KW-1185">Reference proteome</keyword>
<dbReference type="PANTHER" id="PTHR11455">
    <property type="entry name" value="CRYPTOCHROME"/>
    <property type="match status" value="1"/>
</dbReference>
<evidence type="ECO:0000256" key="3">
    <source>
        <dbReference type="ARBA" id="ARBA00022827"/>
    </source>
</evidence>
<feature type="compositionally biased region" description="Basic and acidic residues" evidence="4">
    <location>
        <begin position="28"/>
        <end position="41"/>
    </location>
</feature>
<reference evidence="6 7" key="1">
    <citation type="journal article" date="2020" name="Microorganisms">
        <title>Osmotic Adaptation and Compatible Solute Biosynthesis of Phototrophic Bacteria as Revealed from Genome Analyses.</title>
        <authorList>
            <person name="Imhoff J.F."/>
            <person name="Rahn T."/>
            <person name="Kunzel S."/>
            <person name="Keller A."/>
            <person name="Neulinger S.C."/>
        </authorList>
    </citation>
    <scope>NUCLEOTIDE SEQUENCE [LARGE SCALE GENOMIC DNA]</scope>
    <source>
        <strain evidence="6 7">DSM 15382</strain>
    </source>
</reference>
<feature type="domain" description="Cryptochrome/DNA photolyase FAD-binding" evidence="5">
    <location>
        <begin position="76"/>
        <end position="223"/>
    </location>
</feature>
<dbReference type="Proteomes" id="UP000697995">
    <property type="component" value="Unassembled WGS sequence"/>
</dbReference>
<dbReference type="InterPro" id="IPR002081">
    <property type="entry name" value="Cryptochrome/DNA_photolyase_1"/>
</dbReference>
<dbReference type="RefSeq" id="WP_133222694.1">
    <property type="nucleotide sequence ID" value="NZ_NRSG01000286.1"/>
</dbReference>
<name>A0ABS1D5H3_9PROT</name>
<feature type="compositionally biased region" description="Pro residues" evidence="4">
    <location>
        <begin position="236"/>
        <end position="245"/>
    </location>
</feature>
<dbReference type="Pfam" id="PF03441">
    <property type="entry name" value="FAD_binding_7"/>
    <property type="match status" value="1"/>
</dbReference>
<dbReference type="SUPFAM" id="SSF48173">
    <property type="entry name" value="Cryptochrome/photolyase FAD-binding domain"/>
    <property type="match status" value="1"/>
</dbReference>
<gene>
    <name evidence="6" type="ORF">CKO45_24305</name>
</gene>
<protein>
    <recommendedName>
        <fullName evidence="5">Cryptochrome/DNA photolyase FAD-binding domain-containing protein</fullName>
    </recommendedName>
</protein>
<dbReference type="InterPro" id="IPR005101">
    <property type="entry name" value="Cryptochr/Photolyase_FAD-bd"/>
</dbReference>
<dbReference type="PANTHER" id="PTHR11455:SF9">
    <property type="entry name" value="CRYPTOCHROME CIRCADIAN CLOCK 5 ISOFORM X1"/>
    <property type="match status" value="1"/>
</dbReference>
<evidence type="ECO:0000256" key="1">
    <source>
        <dbReference type="ARBA" id="ARBA00001974"/>
    </source>
</evidence>
<dbReference type="Gene3D" id="1.10.579.10">
    <property type="entry name" value="DNA Cyclobutane Dipyrimidine Photolyase, subunit A, domain 3"/>
    <property type="match status" value="1"/>
</dbReference>
<sequence>MRFSPEPTRAAGLARLADFAPRSGRPYAEGRNHDPGPDRRSAVSGLSPYIRHRLLLESECIAAARAAQGEEAAGKFVQEVLWRSYWKGWLELRPAEWDAYARRVAQAAAALPAQSGLRRAHAAAARGETGIDCFDAWARDLAETGYLHNHARMWFASIWIFTLRLPWVLGADLFLRHLLDGDAASNTLSWRWVLGSQTPGKHYVARAANIARYTDGRFDPAGALAEDPDPVVEPHAQPPGPLPPAGAAPAGRVALLLHEDDLHPESLDLGRAEVVAVAGFAVPERRSPLPVAPGVAAFARAALADGLARAGRHFAAPAEALAPEDVAAWAEGTGCKAVVTPWAPVGWTASALAGIGRELRGRGIALHPLRRDWDEASWPLATKGFFGFRERAWPLLEHAAQPAA</sequence>
<dbReference type="InterPro" id="IPR036134">
    <property type="entry name" value="Crypto/Photolyase_FAD-like_sf"/>
</dbReference>
<evidence type="ECO:0000256" key="4">
    <source>
        <dbReference type="SAM" id="MobiDB-lite"/>
    </source>
</evidence>
<evidence type="ECO:0000259" key="5">
    <source>
        <dbReference type="Pfam" id="PF03441"/>
    </source>
</evidence>
<feature type="region of interest" description="Disordered" evidence="4">
    <location>
        <begin position="223"/>
        <end position="245"/>
    </location>
</feature>
<organism evidence="6 7">
    <name type="scientific">Paracraurococcus ruber</name>
    <dbReference type="NCBI Taxonomy" id="77675"/>
    <lineage>
        <taxon>Bacteria</taxon>
        <taxon>Pseudomonadati</taxon>
        <taxon>Pseudomonadota</taxon>
        <taxon>Alphaproteobacteria</taxon>
        <taxon>Acetobacterales</taxon>
        <taxon>Roseomonadaceae</taxon>
        <taxon>Paracraurococcus</taxon>
    </lineage>
</organism>
<keyword evidence="2" id="KW-0285">Flavoprotein</keyword>
<evidence type="ECO:0000313" key="6">
    <source>
        <dbReference type="EMBL" id="MBK1661337.1"/>
    </source>
</evidence>
<comment type="cofactor">
    <cofactor evidence="1">
        <name>FAD</name>
        <dbReference type="ChEBI" id="CHEBI:57692"/>
    </cofactor>
</comment>
<comment type="caution">
    <text evidence="6">The sequence shown here is derived from an EMBL/GenBank/DDBJ whole genome shotgun (WGS) entry which is preliminary data.</text>
</comment>
<feature type="region of interest" description="Disordered" evidence="4">
    <location>
        <begin position="20"/>
        <end position="42"/>
    </location>
</feature>
<evidence type="ECO:0000256" key="2">
    <source>
        <dbReference type="ARBA" id="ARBA00022630"/>
    </source>
</evidence>
<dbReference type="EMBL" id="NRSG01000286">
    <property type="protein sequence ID" value="MBK1661337.1"/>
    <property type="molecule type" value="Genomic_DNA"/>
</dbReference>
<proteinExistence type="predicted"/>
<dbReference type="Gene3D" id="1.25.40.80">
    <property type="match status" value="1"/>
</dbReference>
<accession>A0ABS1D5H3</accession>
<keyword evidence="3" id="KW-0274">FAD</keyword>